<protein>
    <recommendedName>
        <fullName evidence="6">Cytochrome c domain-containing protein</fullName>
    </recommendedName>
</protein>
<proteinExistence type="predicted"/>
<dbReference type="PROSITE" id="PS50231">
    <property type="entry name" value="RICIN_B_LECTIN"/>
    <property type="match status" value="1"/>
</dbReference>
<dbReference type="Proteomes" id="UP000781710">
    <property type="component" value="Unassembled WGS sequence"/>
</dbReference>
<dbReference type="Gene3D" id="2.80.10.50">
    <property type="match status" value="2"/>
</dbReference>
<dbReference type="InterPro" id="IPR035992">
    <property type="entry name" value="Ricin_B-like_lectins"/>
</dbReference>
<dbReference type="InterPro" id="IPR000772">
    <property type="entry name" value="Ricin_B_lectin"/>
</dbReference>
<keyword evidence="8" id="KW-1185">Reference proteome</keyword>
<dbReference type="InterPro" id="IPR010538">
    <property type="entry name" value="DHOR"/>
</dbReference>
<dbReference type="Pfam" id="PF06537">
    <property type="entry name" value="DHOR"/>
    <property type="match status" value="1"/>
</dbReference>
<dbReference type="Gene3D" id="1.10.760.10">
    <property type="entry name" value="Cytochrome c-like domain"/>
    <property type="match status" value="1"/>
</dbReference>
<sequence length="994" mass="107262">MRVRRAALCGAGHSRMVDRSATMPRPAIGWRMVRFGERSGRAAGVPHASPRSRYPMYSPAFVRRFRAPVLSLLAVISLAACSAPADESGNAPFWSRARPVSASAQMDAGATAIAAAAEPQAPPPQNINVDPVPPGRYRIASALSGRCIEVRDGSASNGTPLVQSACDATLHRQFFDIAETATGQYRLRNLATQKSADIPAGSAADHVIVQQWDDNGSGAQRFRLQRIDTSDRYRIVNVNSGKCLGIVGAATAAGAAVEQIACAAVPAQQFHLGAGEPQPVRQNGSQPLLPPPPPVPPSATYQPLLWPDDAAPIQYTQDDGTLVTHVGGRVRDRHAREPIVDDSYQVFPPHYFERRTHEILIYDDAVPGTSGEQRILTVVVKPQHYWYGTNFRHGYIGRRSEDPLEPTSVALYADNGGMKLLPGGVATQTPIANYAQLGQDPNSNYTPPAGAPGNAFVLVKEIRTAANEAHRPLRKGDLVEFELGIFLAGNPDLIGRFNYYAEALVYRAGSHGIVSWFRGPGYGVQRPLDSLAMPAEALSAGPWMTLHEDTSSEPFRMLQQASHNIAGYNMQPWAEGRRLIHTSFASGRHSEESNTVFTAHAGKAAPRFSQTRCVDCHTGNGRSSPVVGAPLNRLGVFIGVAGAGTQAPDARFGLRLQQGTYREAGANLDGREAELVLTGYTELPGRYADGTGYTLRRPNYALRDRAGQPLALPTALSVRVAPSLIGLGLLEAVPEQQLERLALAQQGDPDGVAGRLQIVADARDAGASRVGRFGWKAAAATLEQQASLAFNTDMGVTSPLMPSLECARGSQGTACAQVDTGSAKLTAADIHQTTLYLSLLGVPPRRDFDNPLEQDAQARGRQLRVKRGAQLFEAARCSTCHTPELRTGHHRFAELRYQTIRPYSDLLLHDMGPELADTYVEGRATAREWRTPPLWGLGLAASIDPSVRYLHDGRAATLEEAVLWHGGQGTAAKQRFEAMSAEDRRALVDFLRSL</sequence>
<dbReference type="CDD" id="cd00161">
    <property type="entry name" value="beta-trefoil_Ricin-like"/>
    <property type="match status" value="1"/>
</dbReference>
<evidence type="ECO:0000256" key="3">
    <source>
        <dbReference type="ARBA" id="ARBA00023004"/>
    </source>
</evidence>
<dbReference type="PANTHER" id="PTHR30600">
    <property type="entry name" value="CYTOCHROME C PEROXIDASE-RELATED"/>
    <property type="match status" value="1"/>
</dbReference>
<evidence type="ECO:0000259" key="6">
    <source>
        <dbReference type="PROSITE" id="PS51007"/>
    </source>
</evidence>
<feature type="domain" description="Cytochrome c" evidence="6">
    <location>
        <begin position="863"/>
        <end position="994"/>
    </location>
</feature>
<name>A0ABQ6ZHJ2_9GAMM</name>
<dbReference type="SMART" id="SM00458">
    <property type="entry name" value="RICIN"/>
    <property type="match status" value="1"/>
</dbReference>
<evidence type="ECO:0000256" key="4">
    <source>
        <dbReference type="PROSITE-ProRule" id="PRU00433"/>
    </source>
</evidence>
<dbReference type="InterPro" id="IPR009056">
    <property type="entry name" value="Cyt_c-like_dom"/>
</dbReference>
<feature type="region of interest" description="Disordered" evidence="5">
    <location>
        <begin position="274"/>
        <end position="294"/>
    </location>
</feature>
<dbReference type="EMBL" id="PDWW01000010">
    <property type="protein sequence ID" value="KAF1725359.1"/>
    <property type="molecule type" value="Genomic_DNA"/>
</dbReference>
<evidence type="ECO:0000256" key="5">
    <source>
        <dbReference type="SAM" id="MobiDB-lite"/>
    </source>
</evidence>
<evidence type="ECO:0000313" key="7">
    <source>
        <dbReference type="EMBL" id="KAF1725359.1"/>
    </source>
</evidence>
<evidence type="ECO:0000256" key="2">
    <source>
        <dbReference type="ARBA" id="ARBA00022723"/>
    </source>
</evidence>
<dbReference type="Pfam" id="PF14200">
    <property type="entry name" value="RicinB_lectin_2"/>
    <property type="match status" value="1"/>
</dbReference>
<evidence type="ECO:0000313" key="8">
    <source>
        <dbReference type="Proteomes" id="UP000781710"/>
    </source>
</evidence>
<evidence type="ECO:0000256" key="1">
    <source>
        <dbReference type="ARBA" id="ARBA00022617"/>
    </source>
</evidence>
<dbReference type="PANTHER" id="PTHR30600:SF4">
    <property type="entry name" value="CYTOCHROME C DOMAIN-CONTAINING PROTEIN"/>
    <property type="match status" value="1"/>
</dbReference>
<gene>
    <name evidence="7" type="ORF">CSC78_09065</name>
</gene>
<dbReference type="SUPFAM" id="SSF50370">
    <property type="entry name" value="Ricin B-like lectins"/>
    <property type="match status" value="1"/>
</dbReference>
<dbReference type="SUPFAM" id="SSF46626">
    <property type="entry name" value="Cytochrome c"/>
    <property type="match status" value="1"/>
</dbReference>
<organism evidence="7 8">
    <name type="scientific">Pseudoxanthomonas japonensis</name>
    <dbReference type="NCBI Taxonomy" id="69284"/>
    <lineage>
        <taxon>Bacteria</taxon>
        <taxon>Pseudomonadati</taxon>
        <taxon>Pseudomonadota</taxon>
        <taxon>Gammaproteobacteria</taxon>
        <taxon>Lysobacterales</taxon>
        <taxon>Lysobacteraceae</taxon>
        <taxon>Pseudoxanthomonas</taxon>
    </lineage>
</organism>
<keyword evidence="2 4" id="KW-0479">Metal-binding</keyword>
<keyword evidence="1 4" id="KW-0349">Heme</keyword>
<dbReference type="InterPro" id="IPR036909">
    <property type="entry name" value="Cyt_c-like_dom_sf"/>
</dbReference>
<comment type="caution">
    <text evidence="7">The sequence shown here is derived from an EMBL/GenBank/DDBJ whole genome shotgun (WGS) entry which is preliminary data.</text>
</comment>
<dbReference type="InterPro" id="IPR051395">
    <property type="entry name" value="Cytochrome_c_Peroxidase/MauG"/>
</dbReference>
<reference evidence="7 8" key="1">
    <citation type="submission" date="2017-10" db="EMBL/GenBank/DDBJ databases">
        <title>Whole genome sequencing of members of genus Pseudoxanthomonas.</title>
        <authorList>
            <person name="Kumar S."/>
            <person name="Bansal K."/>
            <person name="Kaur A."/>
            <person name="Patil P."/>
            <person name="Sharma S."/>
            <person name="Patil P.B."/>
        </authorList>
    </citation>
    <scope>NUCLEOTIDE SEQUENCE [LARGE SCALE GENOMIC DNA]</scope>
    <source>
        <strain evidence="7 8">DSM 17109</strain>
    </source>
</reference>
<keyword evidence="3 4" id="KW-0408">Iron</keyword>
<accession>A0ABQ6ZHJ2</accession>
<dbReference type="PROSITE" id="PS51007">
    <property type="entry name" value="CYTC"/>
    <property type="match status" value="1"/>
</dbReference>